<dbReference type="GO" id="GO:0005886">
    <property type="term" value="C:plasma membrane"/>
    <property type="evidence" value="ECO:0007669"/>
    <property type="project" value="UniProtKB-SubCell"/>
</dbReference>
<dbReference type="PANTHER" id="PTHR23523:SF2">
    <property type="entry name" value="2-NITROIMIDAZOLE TRANSPORTER"/>
    <property type="match status" value="1"/>
</dbReference>
<evidence type="ECO:0000256" key="4">
    <source>
        <dbReference type="ARBA" id="ARBA00023136"/>
    </source>
</evidence>
<dbReference type="SUPFAM" id="SSF103473">
    <property type="entry name" value="MFS general substrate transporter"/>
    <property type="match status" value="1"/>
</dbReference>
<evidence type="ECO:0000313" key="7">
    <source>
        <dbReference type="EMBL" id="VZO37376.1"/>
    </source>
</evidence>
<reference evidence="7 8" key="1">
    <citation type="submission" date="2019-11" db="EMBL/GenBank/DDBJ databases">
        <authorList>
            <person name="Criscuolo A."/>
        </authorList>
    </citation>
    <scope>NUCLEOTIDE SEQUENCE [LARGE SCALE GENOMIC DNA]</scope>
    <source>
        <strain evidence="7">CIP111667</strain>
    </source>
</reference>
<evidence type="ECO:0000256" key="1">
    <source>
        <dbReference type="ARBA" id="ARBA00004651"/>
    </source>
</evidence>
<feature type="transmembrane region" description="Helical" evidence="5">
    <location>
        <begin position="179"/>
        <end position="198"/>
    </location>
</feature>
<dbReference type="PROSITE" id="PS50850">
    <property type="entry name" value="MFS"/>
    <property type="match status" value="1"/>
</dbReference>
<organism evidence="7 8">
    <name type="scientific">Occultella aeris</name>
    <dbReference type="NCBI Taxonomy" id="2761496"/>
    <lineage>
        <taxon>Bacteria</taxon>
        <taxon>Bacillati</taxon>
        <taxon>Actinomycetota</taxon>
        <taxon>Actinomycetes</taxon>
        <taxon>Micrococcales</taxon>
        <taxon>Ruaniaceae</taxon>
        <taxon>Occultella</taxon>
    </lineage>
</organism>
<dbReference type="RefSeq" id="WP_197522511.1">
    <property type="nucleotide sequence ID" value="NZ_CACRYJ010000034.1"/>
</dbReference>
<dbReference type="GO" id="GO:0022857">
    <property type="term" value="F:transmembrane transporter activity"/>
    <property type="evidence" value="ECO:0007669"/>
    <property type="project" value="InterPro"/>
</dbReference>
<feature type="domain" description="Major facilitator superfamily (MFS) profile" evidence="6">
    <location>
        <begin position="217"/>
        <end position="402"/>
    </location>
</feature>
<evidence type="ECO:0000256" key="5">
    <source>
        <dbReference type="SAM" id="Phobius"/>
    </source>
</evidence>
<feature type="transmembrane region" description="Helical" evidence="5">
    <location>
        <begin position="310"/>
        <end position="332"/>
    </location>
</feature>
<evidence type="ECO:0000259" key="6">
    <source>
        <dbReference type="PROSITE" id="PS50850"/>
    </source>
</evidence>
<dbReference type="InterPro" id="IPR020846">
    <property type="entry name" value="MFS_dom"/>
</dbReference>
<feature type="transmembrane region" description="Helical" evidence="5">
    <location>
        <begin position="287"/>
        <end position="304"/>
    </location>
</feature>
<sequence>MSSDRPKQRPGRRGPVEVLRGRPGWLLAAGVALVGVNMRTPITSLAAVLPEIRADLGLGPTAAGLLTSLPVACYAVGAPIVAVAVRRLGVDRTIIAGLLVIAVLTAIRPWGPAWVLLAGTAVVGLAITSGNVLLPVVVRRDFPKRQGPMIAVSTSSLTGGAAIAAALTVPLALWLGWRAALATWAVLAVAAAVVWARLPRPAEPPAPVGQPVRRPWSTPAVWVLAAYFGMQSGLFYGLTAWLPSLLPEVAGTDLTTAGAATSAYQLTGILGTLTAPLMAARVRARRTMTALVGGTWLIAIGGLLLAPGAFWVWCVVAGYAQGATFALGMTLVTMRSASVAQVRGVSAMTQTVGYSIGALAPVAVGALYAATGTWTAALGLLLAMSVVIVVTGTMAGSRKPLG</sequence>
<keyword evidence="3 5" id="KW-1133">Transmembrane helix</keyword>
<evidence type="ECO:0000256" key="3">
    <source>
        <dbReference type="ARBA" id="ARBA00022989"/>
    </source>
</evidence>
<proteinExistence type="predicted"/>
<feature type="transmembrane region" description="Helical" evidence="5">
    <location>
        <begin position="92"/>
        <end position="110"/>
    </location>
</feature>
<dbReference type="Proteomes" id="UP000419743">
    <property type="component" value="Unassembled WGS sequence"/>
</dbReference>
<protein>
    <submittedName>
        <fullName evidence="7">Putative transporter YycB</fullName>
    </submittedName>
</protein>
<feature type="transmembrane region" description="Helical" evidence="5">
    <location>
        <begin position="262"/>
        <end position="280"/>
    </location>
</feature>
<feature type="transmembrane region" description="Helical" evidence="5">
    <location>
        <begin position="219"/>
        <end position="242"/>
    </location>
</feature>
<dbReference type="AlphaFoldDB" id="A0A7M4DJY9"/>
<dbReference type="InterPro" id="IPR052524">
    <property type="entry name" value="MFS_Cyanate_Porter"/>
</dbReference>
<name>A0A7M4DJY9_9MICO</name>
<feature type="transmembrane region" description="Helical" evidence="5">
    <location>
        <begin position="116"/>
        <end position="138"/>
    </location>
</feature>
<feature type="transmembrane region" description="Helical" evidence="5">
    <location>
        <begin position="150"/>
        <end position="173"/>
    </location>
</feature>
<evidence type="ECO:0000256" key="2">
    <source>
        <dbReference type="ARBA" id="ARBA00022692"/>
    </source>
</evidence>
<accession>A0A7M4DJY9</accession>
<evidence type="ECO:0000313" key="8">
    <source>
        <dbReference type="Proteomes" id="UP000419743"/>
    </source>
</evidence>
<gene>
    <name evidence="7" type="primary">yycB</name>
    <name evidence="7" type="ORF">HALOF300_02451</name>
</gene>
<feature type="transmembrane region" description="Helical" evidence="5">
    <location>
        <begin position="352"/>
        <end position="370"/>
    </location>
</feature>
<keyword evidence="8" id="KW-1185">Reference proteome</keyword>
<dbReference type="InterPro" id="IPR011701">
    <property type="entry name" value="MFS"/>
</dbReference>
<feature type="transmembrane region" description="Helical" evidence="5">
    <location>
        <begin position="376"/>
        <end position="396"/>
    </location>
</feature>
<dbReference type="Pfam" id="PF07690">
    <property type="entry name" value="MFS_1"/>
    <property type="match status" value="1"/>
</dbReference>
<dbReference type="Gene3D" id="1.20.1250.20">
    <property type="entry name" value="MFS general substrate transporter like domains"/>
    <property type="match status" value="2"/>
</dbReference>
<dbReference type="PANTHER" id="PTHR23523">
    <property type="match status" value="1"/>
</dbReference>
<feature type="transmembrane region" description="Helical" evidence="5">
    <location>
        <begin position="62"/>
        <end position="85"/>
    </location>
</feature>
<comment type="caution">
    <text evidence="7">The sequence shown here is derived from an EMBL/GenBank/DDBJ whole genome shotgun (WGS) entry which is preliminary data.</text>
</comment>
<keyword evidence="4 5" id="KW-0472">Membrane</keyword>
<comment type="subcellular location">
    <subcellularLocation>
        <location evidence="1">Cell membrane</location>
        <topology evidence="1">Multi-pass membrane protein</topology>
    </subcellularLocation>
</comment>
<keyword evidence="2 5" id="KW-0812">Transmembrane</keyword>
<dbReference type="InterPro" id="IPR036259">
    <property type="entry name" value="MFS_trans_sf"/>
</dbReference>
<dbReference type="EMBL" id="CACRYJ010000034">
    <property type="protein sequence ID" value="VZO37376.1"/>
    <property type="molecule type" value="Genomic_DNA"/>
</dbReference>